<evidence type="ECO:0000256" key="5">
    <source>
        <dbReference type="ARBA" id="ARBA00023014"/>
    </source>
</evidence>
<dbReference type="Proteomes" id="UP000524246">
    <property type="component" value="Unassembled WGS sequence"/>
</dbReference>
<keyword evidence="4 6" id="KW-0408">Iron</keyword>
<dbReference type="CDD" id="cd01335">
    <property type="entry name" value="Radical_SAM"/>
    <property type="match status" value="1"/>
</dbReference>
<keyword evidence="1" id="KW-0004">4Fe-4S</keyword>
<keyword evidence="3 6" id="KW-0479">Metal-binding</keyword>
<dbReference type="SFLD" id="SFLDG01101">
    <property type="entry name" value="Uncharacterised_Radical_SAM_Su"/>
    <property type="match status" value="1"/>
</dbReference>
<dbReference type="InterPro" id="IPR027596">
    <property type="entry name" value="AmmeMemoSam_rS"/>
</dbReference>
<gene>
    <name evidence="8" type="primary">amrS</name>
    <name evidence="8" type="ORF">GYA55_08110</name>
</gene>
<evidence type="ECO:0000259" key="7">
    <source>
        <dbReference type="PROSITE" id="PS51918"/>
    </source>
</evidence>
<dbReference type="InterPro" id="IPR034457">
    <property type="entry name" value="Organic_radical-activating"/>
</dbReference>
<dbReference type="EMBL" id="JAAZON010000358">
    <property type="protein sequence ID" value="NMC63118.1"/>
    <property type="molecule type" value="Genomic_DNA"/>
</dbReference>
<organism evidence="8 9">
    <name type="scientific">SAR324 cluster bacterium</name>
    <dbReference type="NCBI Taxonomy" id="2024889"/>
    <lineage>
        <taxon>Bacteria</taxon>
        <taxon>Deltaproteobacteria</taxon>
        <taxon>SAR324 cluster</taxon>
    </lineage>
</organism>
<dbReference type="InterPro" id="IPR016431">
    <property type="entry name" value="Pyrv-formate_lyase-activ_prd"/>
</dbReference>
<dbReference type="GO" id="GO:0051539">
    <property type="term" value="F:4 iron, 4 sulfur cluster binding"/>
    <property type="evidence" value="ECO:0007669"/>
    <property type="project" value="UniProtKB-KW"/>
</dbReference>
<accession>A0A7X9IJH4</accession>
<feature type="binding site" evidence="6">
    <location>
        <position position="108"/>
    </location>
    <ligand>
        <name>[4Fe-4S] cluster</name>
        <dbReference type="ChEBI" id="CHEBI:49883"/>
        <note>4Fe-4S-S-AdoMet</note>
    </ligand>
</feature>
<dbReference type="PANTHER" id="PTHR30352">
    <property type="entry name" value="PYRUVATE FORMATE-LYASE-ACTIVATING ENZYME"/>
    <property type="match status" value="1"/>
</dbReference>
<dbReference type="InterPro" id="IPR058240">
    <property type="entry name" value="rSAM_sf"/>
</dbReference>
<feature type="binding site" evidence="6">
    <location>
        <position position="101"/>
    </location>
    <ligand>
        <name>[4Fe-4S] cluster</name>
        <dbReference type="ChEBI" id="CHEBI:49883"/>
        <note>4Fe-4S-S-AdoMet</note>
    </ligand>
</feature>
<proteinExistence type="predicted"/>
<name>A0A7X9IJH4_9DELT</name>
<dbReference type="Pfam" id="PF04055">
    <property type="entry name" value="Radical_SAM"/>
    <property type="match status" value="1"/>
</dbReference>
<dbReference type="AlphaFoldDB" id="A0A7X9IJH4"/>
<evidence type="ECO:0000313" key="9">
    <source>
        <dbReference type="Proteomes" id="UP000524246"/>
    </source>
</evidence>
<sequence>MKGEQKETVSTKLNKYAREADWYQKNDLVENGPVQCELCPHACILDDGTRGSCRVRVAKDGKLYTTAFGNPCAAHVDPIEKKPFYHFLPETKAFSIATAGCNLHCLNCQNWEISQSRPEDTDVIEMPPQAVVENAINSNSPSIAYTYTEPMVFYEYTYETAALAREKGIKNLLVTAGYINPEPLRKLCKVVDGANVDIKGFDEQIYKKLNAATLSPVLRTLEIMREEGLWVEVGNLIVPTLSDNLENIRKMCKWIVKHLGADTPLHFLRFHPTHKLKGLPLTPGNIMLQSKEIALECGLRYVYLGNVPEQNKQDTICPNCSKSVIERDGFFTLSNKLEGGKCSCGNSIPGIWA</sequence>
<dbReference type="SFLD" id="SFLDS00029">
    <property type="entry name" value="Radical_SAM"/>
    <property type="match status" value="1"/>
</dbReference>
<evidence type="ECO:0000256" key="1">
    <source>
        <dbReference type="ARBA" id="ARBA00022485"/>
    </source>
</evidence>
<evidence type="ECO:0000313" key="8">
    <source>
        <dbReference type="EMBL" id="NMC63118.1"/>
    </source>
</evidence>
<dbReference type="NCBIfam" id="TIGR04337">
    <property type="entry name" value="AmmeMemoSam_rS"/>
    <property type="match status" value="1"/>
</dbReference>
<dbReference type="GO" id="GO:0003824">
    <property type="term" value="F:catalytic activity"/>
    <property type="evidence" value="ECO:0007669"/>
    <property type="project" value="InterPro"/>
</dbReference>
<dbReference type="InterPro" id="IPR013785">
    <property type="entry name" value="Aldolase_TIM"/>
</dbReference>
<dbReference type="InterPro" id="IPR007197">
    <property type="entry name" value="rSAM"/>
</dbReference>
<dbReference type="GO" id="GO:0046872">
    <property type="term" value="F:metal ion binding"/>
    <property type="evidence" value="ECO:0007669"/>
    <property type="project" value="UniProtKB-KW"/>
</dbReference>
<dbReference type="PANTHER" id="PTHR30352:SF5">
    <property type="entry name" value="PYRUVATE FORMATE-LYASE 1-ACTIVATING ENZYME"/>
    <property type="match status" value="1"/>
</dbReference>
<dbReference type="PIRSF" id="PIRSF004869">
    <property type="entry name" value="PflX_prd"/>
    <property type="match status" value="1"/>
</dbReference>
<dbReference type="PROSITE" id="PS51918">
    <property type="entry name" value="RADICAL_SAM"/>
    <property type="match status" value="1"/>
</dbReference>
<evidence type="ECO:0000256" key="4">
    <source>
        <dbReference type="ARBA" id="ARBA00023004"/>
    </source>
</evidence>
<dbReference type="Gene3D" id="3.20.20.70">
    <property type="entry name" value="Aldolase class I"/>
    <property type="match status" value="1"/>
</dbReference>
<dbReference type="SUPFAM" id="SSF102114">
    <property type="entry name" value="Radical SAM enzymes"/>
    <property type="match status" value="1"/>
</dbReference>
<comment type="caution">
    <text evidence="8">The sequence shown here is derived from an EMBL/GenBank/DDBJ whole genome shotgun (WGS) entry which is preliminary data.</text>
</comment>
<reference evidence="8 9" key="1">
    <citation type="journal article" date="2020" name="Biotechnol. Biofuels">
        <title>New insights from the biogas microbiome by comprehensive genome-resolved metagenomics of nearly 1600 species originating from multiple anaerobic digesters.</title>
        <authorList>
            <person name="Campanaro S."/>
            <person name="Treu L."/>
            <person name="Rodriguez-R L.M."/>
            <person name="Kovalovszki A."/>
            <person name="Ziels R.M."/>
            <person name="Maus I."/>
            <person name="Zhu X."/>
            <person name="Kougias P.G."/>
            <person name="Basile A."/>
            <person name="Luo G."/>
            <person name="Schluter A."/>
            <person name="Konstantinidis K.T."/>
            <person name="Angelidaki I."/>
        </authorList>
    </citation>
    <scope>NUCLEOTIDE SEQUENCE [LARGE SCALE GENOMIC DNA]</scope>
    <source>
        <strain evidence="8">AS27yjCOA_65</strain>
    </source>
</reference>
<feature type="binding site" evidence="6">
    <location>
        <position position="105"/>
    </location>
    <ligand>
        <name>[4Fe-4S] cluster</name>
        <dbReference type="ChEBI" id="CHEBI:49883"/>
        <note>4Fe-4S-S-AdoMet</note>
    </ligand>
</feature>
<keyword evidence="5 6" id="KW-0411">Iron-sulfur</keyword>
<feature type="domain" description="Radical SAM core" evidence="7">
    <location>
        <begin position="86"/>
        <end position="314"/>
    </location>
</feature>
<evidence type="ECO:0000256" key="2">
    <source>
        <dbReference type="ARBA" id="ARBA00022691"/>
    </source>
</evidence>
<keyword evidence="2 6" id="KW-0949">S-adenosyl-L-methionine</keyword>
<evidence type="ECO:0000256" key="6">
    <source>
        <dbReference type="PIRSR" id="PIRSR004869-50"/>
    </source>
</evidence>
<evidence type="ECO:0000256" key="3">
    <source>
        <dbReference type="ARBA" id="ARBA00022723"/>
    </source>
</evidence>
<protein>
    <submittedName>
        <fullName evidence="8">AmmeMemoRadiSam system radical SAM enzyme</fullName>
    </submittedName>
</protein>
<comment type="cofactor">
    <cofactor evidence="6">
        <name>[4Fe-4S] cluster</name>
        <dbReference type="ChEBI" id="CHEBI:49883"/>
    </cofactor>
    <text evidence="6">Binds 1 [4Fe-4S] cluster. The cluster is coordinated with 3 cysteines and an exchangeable S-adenosyl-L-methionine.</text>
</comment>